<dbReference type="Proteomes" id="UP000071392">
    <property type="component" value="Unassembled WGS sequence"/>
</dbReference>
<keyword evidence="8" id="KW-0406">Ion transport</keyword>
<name>A0A139SK42_9BACT</name>
<evidence type="ECO:0000256" key="6">
    <source>
        <dbReference type="ARBA" id="ARBA00022729"/>
    </source>
</evidence>
<keyword evidence="5" id="KW-0812">Transmembrane</keyword>
<feature type="domain" description="TonB-dependent receptor plug" evidence="15">
    <location>
        <begin position="70"/>
        <end position="164"/>
    </location>
</feature>
<dbReference type="Gene3D" id="2.40.170.20">
    <property type="entry name" value="TonB-dependent receptor, beta-barrel domain"/>
    <property type="match status" value="1"/>
</dbReference>
<evidence type="ECO:0000256" key="2">
    <source>
        <dbReference type="ARBA" id="ARBA00022448"/>
    </source>
</evidence>
<evidence type="ECO:0000313" key="17">
    <source>
        <dbReference type="Proteomes" id="UP000071392"/>
    </source>
</evidence>
<dbReference type="InterPro" id="IPR036942">
    <property type="entry name" value="Beta-barrel_TonB_sf"/>
</dbReference>
<evidence type="ECO:0000256" key="8">
    <source>
        <dbReference type="ARBA" id="ARBA00023065"/>
    </source>
</evidence>
<evidence type="ECO:0000256" key="9">
    <source>
        <dbReference type="ARBA" id="ARBA00023077"/>
    </source>
</evidence>
<evidence type="ECO:0000313" key="16">
    <source>
        <dbReference type="EMBL" id="KXU34949.1"/>
    </source>
</evidence>
<keyword evidence="6 13" id="KW-0732">Signal</keyword>
<accession>A0A139SK42</accession>
<keyword evidence="9 12" id="KW-0798">TonB box</keyword>
<evidence type="ECO:0000256" key="4">
    <source>
        <dbReference type="ARBA" id="ARBA00022496"/>
    </source>
</evidence>
<evidence type="ECO:0000256" key="5">
    <source>
        <dbReference type="ARBA" id="ARBA00022692"/>
    </source>
</evidence>
<dbReference type="AlphaFoldDB" id="A0A139SK42"/>
<dbReference type="GO" id="GO:0009279">
    <property type="term" value="C:cell outer membrane"/>
    <property type="evidence" value="ECO:0007669"/>
    <property type="project" value="UniProtKB-SubCell"/>
</dbReference>
<keyword evidence="7" id="KW-0408">Iron</keyword>
<dbReference type="EMBL" id="LSZP01000046">
    <property type="protein sequence ID" value="KXU34949.1"/>
    <property type="molecule type" value="Genomic_DNA"/>
</dbReference>
<dbReference type="RefSeq" id="WP_068712442.1">
    <property type="nucleotide sequence ID" value="NZ_LSZP01000046.1"/>
</dbReference>
<proteinExistence type="inferred from homology"/>
<feature type="chain" id="PRO_5007299278" evidence="13">
    <location>
        <begin position="22"/>
        <end position="812"/>
    </location>
</feature>
<dbReference type="Gene3D" id="2.170.130.10">
    <property type="entry name" value="TonB-dependent receptor, plug domain"/>
    <property type="match status" value="1"/>
</dbReference>
<evidence type="ECO:0000256" key="10">
    <source>
        <dbReference type="ARBA" id="ARBA00023136"/>
    </source>
</evidence>
<keyword evidence="11" id="KW-0998">Cell outer membrane</keyword>
<protein>
    <submittedName>
        <fullName evidence="16">Uncharacterized protein</fullName>
    </submittedName>
</protein>
<keyword evidence="2" id="KW-0813">Transport</keyword>
<evidence type="ECO:0000256" key="7">
    <source>
        <dbReference type="ARBA" id="ARBA00023004"/>
    </source>
</evidence>
<keyword evidence="10 12" id="KW-0472">Membrane</keyword>
<dbReference type="InterPro" id="IPR039426">
    <property type="entry name" value="TonB-dep_rcpt-like"/>
</dbReference>
<dbReference type="InterPro" id="IPR000531">
    <property type="entry name" value="Beta-barrel_TonB"/>
</dbReference>
<keyword evidence="3" id="KW-1134">Transmembrane beta strand</keyword>
<dbReference type="STRING" id="1548208.AXK12_06165"/>
<evidence type="ECO:0000256" key="13">
    <source>
        <dbReference type="SAM" id="SignalP"/>
    </source>
</evidence>
<evidence type="ECO:0000259" key="14">
    <source>
        <dbReference type="Pfam" id="PF00593"/>
    </source>
</evidence>
<dbReference type="InterPro" id="IPR037066">
    <property type="entry name" value="Plug_dom_sf"/>
</dbReference>
<evidence type="ECO:0000259" key="15">
    <source>
        <dbReference type="Pfam" id="PF07715"/>
    </source>
</evidence>
<feature type="signal peptide" evidence="13">
    <location>
        <begin position="1"/>
        <end position="21"/>
    </location>
</feature>
<dbReference type="SUPFAM" id="SSF56935">
    <property type="entry name" value="Porins"/>
    <property type="match status" value="1"/>
</dbReference>
<dbReference type="PANTHER" id="PTHR32552:SF68">
    <property type="entry name" value="FERRICHROME OUTER MEMBRANE TRANSPORTER_PHAGE RECEPTOR"/>
    <property type="match status" value="1"/>
</dbReference>
<comment type="similarity">
    <text evidence="12">Belongs to the TonB-dependent receptor family.</text>
</comment>
<dbReference type="InterPro" id="IPR012910">
    <property type="entry name" value="Plug_dom"/>
</dbReference>
<keyword evidence="4" id="KW-0410">Iron transport</keyword>
<dbReference type="OrthoDB" id="127311at2"/>
<organism evidence="16 17">
    <name type="scientific">Cephaloticoccus capnophilus</name>
    <dbReference type="NCBI Taxonomy" id="1548208"/>
    <lineage>
        <taxon>Bacteria</taxon>
        <taxon>Pseudomonadati</taxon>
        <taxon>Verrucomicrobiota</taxon>
        <taxon>Opitutia</taxon>
        <taxon>Opitutales</taxon>
        <taxon>Opitutaceae</taxon>
        <taxon>Cephaloticoccus</taxon>
    </lineage>
</organism>
<dbReference type="GO" id="GO:0015344">
    <property type="term" value="F:siderophore uptake transmembrane transporter activity"/>
    <property type="evidence" value="ECO:0007669"/>
    <property type="project" value="TreeGrafter"/>
</dbReference>
<reference evidence="16 17" key="1">
    <citation type="submission" date="2016-02" db="EMBL/GenBank/DDBJ databases">
        <authorList>
            <person name="Wen L."/>
            <person name="He K."/>
            <person name="Yang H."/>
        </authorList>
    </citation>
    <scope>NUCLEOTIDE SEQUENCE [LARGE SCALE GENOMIC DNA]</scope>
    <source>
        <strain evidence="16 17">CV41</strain>
    </source>
</reference>
<comment type="caution">
    <text evidence="16">The sequence shown here is derived from an EMBL/GenBank/DDBJ whole genome shotgun (WGS) entry which is preliminary data.</text>
</comment>
<comment type="subcellular location">
    <subcellularLocation>
        <location evidence="1">Cell outer membrane</location>
        <topology evidence="1">Multi-pass membrane protein</topology>
    </subcellularLocation>
</comment>
<dbReference type="PANTHER" id="PTHR32552">
    <property type="entry name" value="FERRICHROME IRON RECEPTOR-RELATED"/>
    <property type="match status" value="1"/>
</dbReference>
<evidence type="ECO:0000256" key="11">
    <source>
        <dbReference type="ARBA" id="ARBA00023237"/>
    </source>
</evidence>
<evidence type="ECO:0000256" key="12">
    <source>
        <dbReference type="RuleBase" id="RU003357"/>
    </source>
</evidence>
<evidence type="ECO:0000256" key="1">
    <source>
        <dbReference type="ARBA" id="ARBA00004571"/>
    </source>
</evidence>
<dbReference type="Pfam" id="PF07715">
    <property type="entry name" value="Plug"/>
    <property type="match status" value="1"/>
</dbReference>
<evidence type="ECO:0000256" key="3">
    <source>
        <dbReference type="ARBA" id="ARBA00022452"/>
    </source>
</evidence>
<sequence>MQKTPFLLLSAALFFGGVSDAASSGDRADFSDSDLVELDRYEVAGLPLADSINPLARATDGLFGDYRSPLETPRAASTITQALLRERGIGGVREFMLYTPGARAAASFGKVTAPTVRGDVAETFLNGQRISYNYFGVFPSFNGIEAIDVVRGPGSAIYGSGFFTGGYVNYVTKQPQFIPETTLTLRVGTWVPGGGAGSASWLNGSWQVDTTAPTADGRSAWRVSYEGKADKTFFRRAGARDDRQDLFLAWTRRPSGSSSGGLTLDANAQVLWQASPQLLGVNRPTQELIDHGIYYSGALPDLGLNPDTGAIAGTINGVTTAKIRRDATLFSPGDFSNAVLTRGQFIATARPSADQKFINRTLGEYINRRRYHEFEYAEYAEQLTIENRSEWHTRFALWGRPHALIAGGTLRYEERESYTNYFNEYFFQYDLSAPPKPEDGKAARYNHPRDYPQSYWEGFRGPGGRLFFPLSYGSSETSASTLWNPALFVQDDVELTDSLALLVGGRLDGFIAKARDPLGEASGIDWRDTRSESAFSWNGSLRYRPRGLADRASFYATYQRAYAVQGHVAGGGIILKEDPDDPTRGVIDPDDFANLSRLAELGAKFALRENALYLGVALYDQRRSEFELGGGRKNLKARGAELELVYQPDARLNATFNVALSDARLDNSTASQAGGTSLYNLYAKGAGPGGRGNGKGFTWEKLPPGDYRIAGHSRLVFNTSGSYQLKNGFGAGLGASWQSEAPGNLTNEYHIPAQLFVDVFVFYRGPRWSVNLDILNALDRRNWAHNGGNFSNHQIVFQELPLRFEGYVKRRF</sequence>
<feature type="domain" description="TonB-dependent receptor-like beta-barrel" evidence="14">
    <location>
        <begin position="333"/>
        <end position="776"/>
    </location>
</feature>
<gene>
    <name evidence="16" type="ORF">AXK12_06165</name>
</gene>
<dbReference type="Pfam" id="PF00593">
    <property type="entry name" value="TonB_dep_Rec_b-barrel"/>
    <property type="match status" value="1"/>
</dbReference>
<keyword evidence="17" id="KW-1185">Reference proteome</keyword>